<keyword evidence="5" id="KW-0325">Glycoprotein</keyword>
<dbReference type="Gene3D" id="3.40.50.1820">
    <property type="entry name" value="alpha/beta hydrolase"/>
    <property type="match status" value="2"/>
</dbReference>
<reference evidence="7" key="1">
    <citation type="submission" date="2023-05" db="EMBL/GenBank/DDBJ databases">
        <authorList>
            <person name="Nardi F."/>
            <person name="Carapelli A."/>
            <person name="Cucini C."/>
        </authorList>
    </citation>
    <scope>NUCLEOTIDE SEQUENCE</scope>
    <source>
        <strain evidence="7">DMR45628</strain>
        <tissue evidence="7">Testes</tissue>
    </source>
</reference>
<dbReference type="GO" id="GO:0004180">
    <property type="term" value="F:carboxypeptidase activity"/>
    <property type="evidence" value="ECO:0007669"/>
    <property type="project" value="UniProtKB-KW"/>
</dbReference>
<accession>A0AAW1IUA5</accession>
<sequence>MGWLILILCFTNVILISEGTISFRSRHGPLRHISPTKGAKHPKSHTITQKLDHFNPSDNRTWSMRYFSNDQFFKRSGPIFVFIGGEWEINSTDNDQFFKRSGPIFVFIGGEWEINSTELMGGHLFEIASQHGGMMFYTEHRYYGQSIPFKNLTVGNLKYLSADQALIDLVYFIQKMKSEIFIC</sequence>
<keyword evidence="4" id="KW-0378">Hydrolase</keyword>
<dbReference type="InterPro" id="IPR008758">
    <property type="entry name" value="Peptidase_S28"/>
</dbReference>
<feature type="chain" id="PRO_5044717830" evidence="6">
    <location>
        <begin position="20"/>
        <end position="183"/>
    </location>
</feature>
<evidence type="ECO:0000256" key="6">
    <source>
        <dbReference type="SAM" id="SignalP"/>
    </source>
</evidence>
<keyword evidence="7" id="KW-0121">Carboxypeptidase</keyword>
<dbReference type="PANTHER" id="PTHR11010:SF5">
    <property type="entry name" value="RE36938P-RELATED"/>
    <property type="match status" value="1"/>
</dbReference>
<dbReference type="GO" id="GO:0006508">
    <property type="term" value="P:proteolysis"/>
    <property type="evidence" value="ECO:0007669"/>
    <property type="project" value="UniProtKB-KW"/>
</dbReference>
<organism evidence="7 8">
    <name type="scientific">Popillia japonica</name>
    <name type="common">Japanese beetle</name>
    <dbReference type="NCBI Taxonomy" id="7064"/>
    <lineage>
        <taxon>Eukaryota</taxon>
        <taxon>Metazoa</taxon>
        <taxon>Ecdysozoa</taxon>
        <taxon>Arthropoda</taxon>
        <taxon>Hexapoda</taxon>
        <taxon>Insecta</taxon>
        <taxon>Pterygota</taxon>
        <taxon>Neoptera</taxon>
        <taxon>Endopterygota</taxon>
        <taxon>Coleoptera</taxon>
        <taxon>Polyphaga</taxon>
        <taxon>Scarabaeiformia</taxon>
        <taxon>Scarabaeidae</taxon>
        <taxon>Rutelinae</taxon>
        <taxon>Popillia</taxon>
    </lineage>
</organism>
<dbReference type="Proteomes" id="UP001458880">
    <property type="component" value="Unassembled WGS sequence"/>
</dbReference>
<dbReference type="EMBL" id="JASPKY010000533">
    <property type="protein sequence ID" value="KAK9693686.1"/>
    <property type="molecule type" value="Genomic_DNA"/>
</dbReference>
<dbReference type="GO" id="GO:0008239">
    <property type="term" value="F:dipeptidyl-peptidase activity"/>
    <property type="evidence" value="ECO:0007669"/>
    <property type="project" value="TreeGrafter"/>
</dbReference>
<feature type="signal peptide" evidence="6">
    <location>
        <begin position="1"/>
        <end position="19"/>
    </location>
</feature>
<dbReference type="InterPro" id="IPR029058">
    <property type="entry name" value="AB_hydrolase_fold"/>
</dbReference>
<keyword evidence="8" id="KW-1185">Reference proteome</keyword>
<evidence type="ECO:0000256" key="3">
    <source>
        <dbReference type="ARBA" id="ARBA00022729"/>
    </source>
</evidence>
<reference evidence="7 8" key="2">
    <citation type="journal article" date="2024" name="BMC Genomics">
        <title>De novo assembly and annotation of Popillia japonica's genome with initial clues to its potential as an invasive pest.</title>
        <authorList>
            <person name="Cucini C."/>
            <person name="Boschi S."/>
            <person name="Funari R."/>
            <person name="Cardaioli E."/>
            <person name="Iannotti N."/>
            <person name="Marturano G."/>
            <person name="Paoli F."/>
            <person name="Bruttini M."/>
            <person name="Carapelli A."/>
            <person name="Frati F."/>
            <person name="Nardi F."/>
        </authorList>
    </citation>
    <scope>NUCLEOTIDE SEQUENCE [LARGE SCALE GENOMIC DNA]</scope>
    <source>
        <strain evidence="7">DMR45628</strain>
    </source>
</reference>
<evidence type="ECO:0000256" key="5">
    <source>
        <dbReference type="ARBA" id="ARBA00023180"/>
    </source>
</evidence>
<dbReference type="PANTHER" id="PTHR11010">
    <property type="entry name" value="PROTEASE S28 PRO-X CARBOXYPEPTIDASE-RELATED"/>
    <property type="match status" value="1"/>
</dbReference>
<dbReference type="Pfam" id="PF05577">
    <property type="entry name" value="Peptidase_S28"/>
    <property type="match status" value="2"/>
</dbReference>
<evidence type="ECO:0000256" key="1">
    <source>
        <dbReference type="ARBA" id="ARBA00011079"/>
    </source>
</evidence>
<gene>
    <name evidence="7" type="ORF">QE152_g34039</name>
</gene>
<evidence type="ECO:0000313" key="8">
    <source>
        <dbReference type="Proteomes" id="UP001458880"/>
    </source>
</evidence>
<evidence type="ECO:0000256" key="2">
    <source>
        <dbReference type="ARBA" id="ARBA00022670"/>
    </source>
</evidence>
<dbReference type="AlphaFoldDB" id="A0AAW1IUA5"/>
<comment type="similarity">
    <text evidence="1">Belongs to the peptidase S28 family.</text>
</comment>
<dbReference type="EMBL" id="JASPKY010000533">
    <property type="protein sequence ID" value="KAK9693687.1"/>
    <property type="molecule type" value="Genomic_DNA"/>
</dbReference>
<proteinExistence type="inferred from homology"/>
<name>A0AAW1IUA5_POPJA</name>
<keyword evidence="3 6" id="KW-0732">Signal</keyword>
<keyword evidence="2" id="KW-0645">Protease</keyword>
<evidence type="ECO:0000256" key="4">
    <source>
        <dbReference type="ARBA" id="ARBA00022801"/>
    </source>
</evidence>
<protein>
    <submittedName>
        <fullName evidence="7">Serine carboxypeptidase S28</fullName>
    </submittedName>
</protein>
<dbReference type="GO" id="GO:0070008">
    <property type="term" value="F:serine-type exopeptidase activity"/>
    <property type="evidence" value="ECO:0007669"/>
    <property type="project" value="InterPro"/>
</dbReference>
<comment type="caution">
    <text evidence="7">The sequence shown here is derived from an EMBL/GenBank/DDBJ whole genome shotgun (WGS) entry which is preliminary data.</text>
</comment>
<evidence type="ECO:0000313" key="7">
    <source>
        <dbReference type="EMBL" id="KAK9693687.1"/>
    </source>
</evidence>